<proteinExistence type="predicted"/>
<accession>A0ABP6D082</accession>
<gene>
    <name evidence="2" type="ORF">GCM10009863_50020</name>
</gene>
<name>A0ABP6D082_9ACTN</name>
<sequence>MPSDDMRRNLLKTNSLNARYAEEPPSAWRAEGYKEWARDEEKVAIKAYNLSDDGEHEFDRMEDAGDLKRKWNQAHDAILAYNASAVAPAASREDLRDRAMSVYQEALLKQAPYSEKYDSRPDEKYFRQAKENLFQRNQQAGQPSVGEAARNLTPNPSGQQPSALRPSANTPVGQRPWETQGPKKGPGHGPSMS</sequence>
<evidence type="ECO:0000313" key="3">
    <source>
        <dbReference type="Proteomes" id="UP001501447"/>
    </source>
</evidence>
<feature type="compositionally biased region" description="Basic and acidic residues" evidence="1">
    <location>
        <begin position="115"/>
        <end position="130"/>
    </location>
</feature>
<evidence type="ECO:0000256" key="1">
    <source>
        <dbReference type="SAM" id="MobiDB-lite"/>
    </source>
</evidence>
<feature type="compositionally biased region" description="Polar residues" evidence="1">
    <location>
        <begin position="152"/>
        <end position="172"/>
    </location>
</feature>
<dbReference type="Proteomes" id="UP001501447">
    <property type="component" value="Unassembled WGS sequence"/>
</dbReference>
<organism evidence="2 3">
    <name type="scientific">Streptomyces axinellae</name>
    <dbReference type="NCBI Taxonomy" id="552788"/>
    <lineage>
        <taxon>Bacteria</taxon>
        <taxon>Bacillati</taxon>
        <taxon>Actinomycetota</taxon>
        <taxon>Actinomycetes</taxon>
        <taxon>Kitasatosporales</taxon>
        <taxon>Streptomycetaceae</taxon>
        <taxon>Streptomyces</taxon>
    </lineage>
</organism>
<feature type="region of interest" description="Disordered" evidence="1">
    <location>
        <begin position="110"/>
        <end position="193"/>
    </location>
</feature>
<comment type="caution">
    <text evidence="2">The sequence shown here is derived from an EMBL/GenBank/DDBJ whole genome shotgun (WGS) entry which is preliminary data.</text>
</comment>
<keyword evidence="3" id="KW-1185">Reference proteome</keyword>
<dbReference type="RefSeq" id="WP_344568673.1">
    <property type="nucleotide sequence ID" value="NZ_BAAARJ010000017.1"/>
</dbReference>
<dbReference type="EMBL" id="BAAARJ010000017">
    <property type="protein sequence ID" value="GAA2628784.1"/>
    <property type="molecule type" value="Genomic_DNA"/>
</dbReference>
<evidence type="ECO:0000313" key="2">
    <source>
        <dbReference type="EMBL" id="GAA2628784.1"/>
    </source>
</evidence>
<reference evidence="3" key="1">
    <citation type="journal article" date="2019" name="Int. J. Syst. Evol. Microbiol.">
        <title>The Global Catalogue of Microorganisms (GCM) 10K type strain sequencing project: providing services to taxonomists for standard genome sequencing and annotation.</title>
        <authorList>
            <consortium name="The Broad Institute Genomics Platform"/>
            <consortium name="The Broad Institute Genome Sequencing Center for Infectious Disease"/>
            <person name="Wu L."/>
            <person name="Ma J."/>
        </authorList>
    </citation>
    <scope>NUCLEOTIDE SEQUENCE [LARGE SCALE GENOMIC DNA]</scope>
    <source>
        <strain evidence="3">JCM 16373</strain>
    </source>
</reference>
<protein>
    <submittedName>
        <fullName evidence="2">Uncharacterized protein</fullName>
    </submittedName>
</protein>